<dbReference type="InterPro" id="IPR047135">
    <property type="entry name" value="YsiQ"/>
</dbReference>
<evidence type="ECO:0000256" key="5">
    <source>
        <dbReference type="ARBA" id="ARBA00022989"/>
    </source>
</evidence>
<feature type="transmembrane region" description="Helical" evidence="7">
    <location>
        <begin position="312"/>
        <end position="333"/>
    </location>
</feature>
<feature type="transmembrane region" description="Helical" evidence="7">
    <location>
        <begin position="53"/>
        <end position="73"/>
    </location>
</feature>
<organism evidence="8 9">
    <name type="scientific">Paenibacillus phytohabitans</name>
    <dbReference type="NCBI Taxonomy" id="2654978"/>
    <lineage>
        <taxon>Bacteria</taxon>
        <taxon>Bacillati</taxon>
        <taxon>Bacillota</taxon>
        <taxon>Bacilli</taxon>
        <taxon>Bacillales</taxon>
        <taxon>Paenibacillaceae</taxon>
        <taxon>Paenibacillus</taxon>
    </lineage>
</organism>
<feature type="transmembrane region" description="Helical" evidence="7">
    <location>
        <begin position="280"/>
        <end position="300"/>
    </location>
</feature>
<evidence type="ECO:0000313" key="8">
    <source>
        <dbReference type="EMBL" id="NOU84064.1"/>
    </source>
</evidence>
<sequence length="465" mass="50445">MKPMGGKSGLWMLAWPIFIEIFLQTLLGTVDTIMVSRISDDAVAVVGISNQLFGALITLFTTFAGGAGILIAQRLGSGRNEEARTIAIMGVTVSTILGVAFSVSLFLYADPVARMLHISRELIPLSHVYLTYVGGGLFMVGMTASLGSAIRNTGNTRGPMYTGVAVNVIHILLNYILIFGMFGLPEMGLSGIAVSTMISRLIGVAVLLYMFSSAFERRIRLPDFRTFHRKLFAEIVRISWPLGLNSSSWVLSQLVIYSFLAMLGAKELAARTYLNTLESFCFTLGYAIAMAGQIQIAYLFGAKQTQEAYRAAYRTLYIGLAIVSANVLLLYLFGRSLLGFFTADPEIVAIGVSLLALNLLLQPCKMLNMAMGNSLNAIGDTRYTMVVSMISMTLIGVGGSYWLGISSGWGLLGIYCCMIADEAARGGLVLLRWRKRKVLSQAESQFAGRQQGVREKPGVACSVEL</sequence>
<name>A0ABX1YWQ3_9BACL</name>
<feature type="transmembrane region" description="Helical" evidence="7">
    <location>
        <begin position="188"/>
        <end position="211"/>
    </location>
</feature>
<protein>
    <submittedName>
        <fullName evidence="8">MATE family efflux transporter</fullName>
    </submittedName>
</protein>
<evidence type="ECO:0000256" key="2">
    <source>
        <dbReference type="ARBA" id="ARBA00022448"/>
    </source>
</evidence>
<feature type="transmembrane region" description="Helical" evidence="7">
    <location>
        <begin position="129"/>
        <end position="149"/>
    </location>
</feature>
<feature type="transmembrane region" description="Helical" evidence="7">
    <location>
        <begin position="12"/>
        <end position="33"/>
    </location>
</feature>
<feature type="transmembrane region" description="Helical" evidence="7">
    <location>
        <begin position="409"/>
        <end position="431"/>
    </location>
</feature>
<evidence type="ECO:0000256" key="1">
    <source>
        <dbReference type="ARBA" id="ARBA00004651"/>
    </source>
</evidence>
<comment type="subcellular location">
    <subcellularLocation>
        <location evidence="1">Cell membrane</location>
        <topology evidence="1">Multi-pass membrane protein</topology>
    </subcellularLocation>
</comment>
<dbReference type="InterPro" id="IPR002528">
    <property type="entry name" value="MATE_fam"/>
</dbReference>
<dbReference type="PANTHER" id="PTHR42925">
    <property type="entry name" value="MULTIDRUG AND TOXIN EFFLUX PROTEIN MATE FAMILY"/>
    <property type="match status" value="1"/>
</dbReference>
<evidence type="ECO:0000256" key="4">
    <source>
        <dbReference type="ARBA" id="ARBA00022692"/>
    </source>
</evidence>
<evidence type="ECO:0000313" key="9">
    <source>
        <dbReference type="Proteomes" id="UP000596857"/>
    </source>
</evidence>
<dbReference type="NCBIfam" id="TIGR00797">
    <property type="entry name" value="matE"/>
    <property type="match status" value="1"/>
</dbReference>
<dbReference type="PIRSF" id="PIRSF006603">
    <property type="entry name" value="DinF"/>
    <property type="match status" value="1"/>
</dbReference>
<reference evidence="8 9" key="1">
    <citation type="submission" date="2019-10" db="EMBL/GenBank/DDBJ databases">
        <title>Description of Paenibacillus terricola sp. nov.</title>
        <authorList>
            <person name="Carlier A."/>
            <person name="Qi S."/>
        </authorList>
    </citation>
    <scope>NUCLEOTIDE SEQUENCE [LARGE SCALE GENOMIC DNA]</scope>
    <source>
        <strain evidence="8 9">LMG 31459</strain>
    </source>
</reference>
<feature type="transmembrane region" description="Helical" evidence="7">
    <location>
        <begin position="161"/>
        <end position="182"/>
    </location>
</feature>
<feature type="transmembrane region" description="Helical" evidence="7">
    <location>
        <begin position="85"/>
        <end position="109"/>
    </location>
</feature>
<feature type="transmembrane region" description="Helical" evidence="7">
    <location>
        <begin position="238"/>
        <end position="260"/>
    </location>
</feature>
<keyword evidence="2" id="KW-0813">Transport</keyword>
<keyword evidence="5 7" id="KW-1133">Transmembrane helix</keyword>
<proteinExistence type="predicted"/>
<feature type="transmembrane region" description="Helical" evidence="7">
    <location>
        <begin position="382"/>
        <end position="403"/>
    </location>
</feature>
<dbReference type="PANTHER" id="PTHR42925:SF2">
    <property type="entry name" value="NA+ DRIVEN MULTIDRUG EFFLUX PUMP"/>
    <property type="match status" value="1"/>
</dbReference>
<dbReference type="EMBL" id="WHOB01000098">
    <property type="protein sequence ID" value="NOU84064.1"/>
    <property type="molecule type" value="Genomic_DNA"/>
</dbReference>
<keyword evidence="4 7" id="KW-0812">Transmembrane</keyword>
<dbReference type="RefSeq" id="WP_171721055.1">
    <property type="nucleotide sequence ID" value="NZ_WHOB01000098.1"/>
</dbReference>
<keyword evidence="6 7" id="KW-0472">Membrane</keyword>
<evidence type="ECO:0000256" key="7">
    <source>
        <dbReference type="SAM" id="Phobius"/>
    </source>
</evidence>
<evidence type="ECO:0000256" key="3">
    <source>
        <dbReference type="ARBA" id="ARBA00022475"/>
    </source>
</evidence>
<keyword evidence="9" id="KW-1185">Reference proteome</keyword>
<comment type="caution">
    <text evidence="8">The sequence shown here is derived from an EMBL/GenBank/DDBJ whole genome shotgun (WGS) entry which is preliminary data.</text>
</comment>
<gene>
    <name evidence="8" type="ORF">GC101_35030</name>
</gene>
<dbReference type="CDD" id="cd13134">
    <property type="entry name" value="MATE_like_8"/>
    <property type="match status" value="1"/>
</dbReference>
<keyword evidence="3" id="KW-1003">Cell membrane</keyword>
<accession>A0ABX1YWQ3</accession>
<feature type="transmembrane region" description="Helical" evidence="7">
    <location>
        <begin position="339"/>
        <end position="361"/>
    </location>
</feature>
<dbReference type="Proteomes" id="UP000596857">
    <property type="component" value="Unassembled WGS sequence"/>
</dbReference>
<dbReference type="InterPro" id="IPR048279">
    <property type="entry name" value="MdtK-like"/>
</dbReference>
<dbReference type="Pfam" id="PF01554">
    <property type="entry name" value="MatE"/>
    <property type="match status" value="2"/>
</dbReference>
<evidence type="ECO:0000256" key="6">
    <source>
        <dbReference type="ARBA" id="ARBA00023136"/>
    </source>
</evidence>